<protein>
    <recommendedName>
        <fullName evidence="8">Rhodopsin domain-containing protein</fullName>
    </recommendedName>
</protein>
<evidence type="ECO:0000256" key="7">
    <source>
        <dbReference type="SAM" id="Phobius"/>
    </source>
</evidence>
<feature type="transmembrane region" description="Helical" evidence="7">
    <location>
        <begin position="12"/>
        <end position="32"/>
    </location>
</feature>
<dbReference type="GO" id="GO:0016020">
    <property type="term" value="C:membrane"/>
    <property type="evidence" value="ECO:0007669"/>
    <property type="project" value="UniProtKB-SubCell"/>
</dbReference>
<evidence type="ECO:0000256" key="3">
    <source>
        <dbReference type="ARBA" id="ARBA00022989"/>
    </source>
</evidence>
<keyword evidence="4 7" id="KW-0472">Membrane</keyword>
<name>A0A6A6GYI0_VIRVR</name>
<dbReference type="OrthoDB" id="444631at2759"/>
<keyword evidence="10" id="KW-1185">Reference proteome</keyword>
<feature type="domain" description="Rhodopsin" evidence="8">
    <location>
        <begin position="32"/>
        <end position="267"/>
    </location>
</feature>
<dbReference type="Proteomes" id="UP000800092">
    <property type="component" value="Unassembled WGS sequence"/>
</dbReference>
<dbReference type="PANTHER" id="PTHR33048">
    <property type="entry name" value="PTH11-LIKE INTEGRAL MEMBRANE PROTEIN (AFU_ORTHOLOGUE AFUA_5G11245)"/>
    <property type="match status" value="1"/>
</dbReference>
<feature type="transmembrane region" description="Helical" evidence="7">
    <location>
        <begin position="203"/>
        <end position="226"/>
    </location>
</feature>
<comment type="subcellular location">
    <subcellularLocation>
        <location evidence="1">Membrane</location>
        <topology evidence="1">Multi-pass membrane protein</topology>
    </subcellularLocation>
</comment>
<dbReference type="AlphaFoldDB" id="A0A6A6GYI0"/>
<gene>
    <name evidence="9" type="ORF">EV356DRAFT_519935</name>
</gene>
<keyword evidence="2 7" id="KW-0812">Transmembrane</keyword>
<evidence type="ECO:0000313" key="10">
    <source>
        <dbReference type="Proteomes" id="UP000800092"/>
    </source>
</evidence>
<feature type="transmembrane region" description="Helical" evidence="7">
    <location>
        <begin position="127"/>
        <end position="148"/>
    </location>
</feature>
<feature type="compositionally biased region" description="Polar residues" evidence="6">
    <location>
        <begin position="367"/>
        <end position="385"/>
    </location>
</feature>
<feature type="transmembrane region" description="Helical" evidence="7">
    <location>
        <begin position="52"/>
        <end position="72"/>
    </location>
</feature>
<evidence type="ECO:0000313" key="9">
    <source>
        <dbReference type="EMBL" id="KAF2230403.1"/>
    </source>
</evidence>
<sequence length="392" mass="43799">MAEITAHERHNQILIIGLTTTLLALCWILYCLRIVSRKVWRTPLWIDDWFMLFALFVCTMMSVLNFVGVRFGSGVHREHLDPGEYRKFQINLYVFMMGWALGVAVVKIGILIFYWRIFSIQSFRRKVLILGAGLLCASTAIFLTFMFQCTPIPRFWAGTDSGYCINQVAFYISGGTLNIVGDAAVLALPIHQVWILKASKQQRIALVFLFLLGGFVCITSIFRLIALNEIDPEDFSYTNVGGGLWSTVEVQVGFICANMPHLRPLFIKFFMPQKASTGGASGGSADRFRGYAGSGNGHAMLGSGNGFRKIHELRHGVVEETPTENGHSEDVDLEGYGSQLELAPIQQEGKGIAVHTHVRQEVMSPGENISESNEGWQNPQISTRIISDRQQR</sequence>
<feature type="transmembrane region" description="Helical" evidence="7">
    <location>
        <begin position="92"/>
        <end position="115"/>
    </location>
</feature>
<reference evidence="9" key="1">
    <citation type="journal article" date="2020" name="Stud. Mycol.">
        <title>101 Dothideomycetes genomes: a test case for predicting lifestyles and emergence of pathogens.</title>
        <authorList>
            <person name="Haridas S."/>
            <person name="Albert R."/>
            <person name="Binder M."/>
            <person name="Bloem J."/>
            <person name="Labutti K."/>
            <person name="Salamov A."/>
            <person name="Andreopoulos B."/>
            <person name="Baker S."/>
            <person name="Barry K."/>
            <person name="Bills G."/>
            <person name="Bluhm B."/>
            <person name="Cannon C."/>
            <person name="Castanera R."/>
            <person name="Culley D."/>
            <person name="Daum C."/>
            <person name="Ezra D."/>
            <person name="Gonzalez J."/>
            <person name="Henrissat B."/>
            <person name="Kuo A."/>
            <person name="Liang C."/>
            <person name="Lipzen A."/>
            <person name="Lutzoni F."/>
            <person name="Magnuson J."/>
            <person name="Mondo S."/>
            <person name="Nolan M."/>
            <person name="Ohm R."/>
            <person name="Pangilinan J."/>
            <person name="Park H.-J."/>
            <person name="Ramirez L."/>
            <person name="Alfaro M."/>
            <person name="Sun H."/>
            <person name="Tritt A."/>
            <person name="Yoshinaga Y."/>
            <person name="Zwiers L.-H."/>
            <person name="Turgeon B."/>
            <person name="Goodwin S."/>
            <person name="Spatafora J."/>
            <person name="Crous P."/>
            <person name="Grigoriev I."/>
        </authorList>
    </citation>
    <scope>NUCLEOTIDE SEQUENCE</scope>
    <source>
        <strain evidence="9">Tuck. ex Michener</strain>
    </source>
</reference>
<keyword evidence="3 7" id="KW-1133">Transmembrane helix</keyword>
<evidence type="ECO:0000256" key="6">
    <source>
        <dbReference type="SAM" id="MobiDB-lite"/>
    </source>
</evidence>
<evidence type="ECO:0000256" key="1">
    <source>
        <dbReference type="ARBA" id="ARBA00004141"/>
    </source>
</evidence>
<dbReference type="InterPro" id="IPR052337">
    <property type="entry name" value="SAT4-like"/>
</dbReference>
<organism evidence="9 10">
    <name type="scientific">Viridothelium virens</name>
    <name type="common">Speckled blister lichen</name>
    <name type="synonym">Trypethelium virens</name>
    <dbReference type="NCBI Taxonomy" id="1048519"/>
    <lineage>
        <taxon>Eukaryota</taxon>
        <taxon>Fungi</taxon>
        <taxon>Dikarya</taxon>
        <taxon>Ascomycota</taxon>
        <taxon>Pezizomycotina</taxon>
        <taxon>Dothideomycetes</taxon>
        <taxon>Dothideomycetes incertae sedis</taxon>
        <taxon>Trypetheliales</taxon>
        <taxon>Trypetheliaceae</taxon>
        <taxon>Viridothelium</taxon>
    </lineage>
</organism>
<comment type="similarity">
    <text evidence="5">Belongs to the SAT4 family.</text>
</comment>
<proteinExistence type="inferred from homology"/>
<evidence type="ECO:0000259" key="8">
    <source>
        <dbReference type="Pfam" id="PF20684"/>
    </source>
</evidence>
<dbReference type="Pfam" id="PF20684">
    <property type="entry name" value="Fung_rhodopsin"/>
    <property type="match status" value="1"/>
</dbReference>
<accession>A0A6A6GYI0</accession>
<evidence type="ECO:0000256" key="5">
    <source>
        <dbReference type="ARBA" id="ARBA00038359"/>
    </source>
</evidence>
<evidence type="ECO:0000256" key="4">
    <source>
        <dbReference type="ARBA" id="ARBA00023136"/>
    </source>
</evidence>
<feature type="transmembrane region" description="Helical" evidence="7">
    <location>
        <begin position="168"/>
        <end position="191"/>
    </location>
</feature>
<dbReference type="InterPro" id="IPR049326">
    <property type="entry name" value="Rhodopsin_dom_fungi"/>
</dbReference>
<feature type="region of interest" description="Disordered" evidence="6">
    <location>
        <begin position="365"/>
        <end position="392"/>
    </location>
</feature>
<evidence type="ECO:0000256" key="2">
    <source>
        <dbReference type="ARBA" id="ARBA00022692"/>
    </source>
</evidence>
<dbReference type="EMBL" id="ML991842">
    <property type="protein sequence ID" value="KAF2230403.1"/>
    <property type="molecule type" value="Genomic_DNA"/>
</dbReference>
<dbReference type="PANTHER" id="PTHR33048:SF47">
    <property type="entry name" value="INTEGRAL MEMBRANE PROTEIN-RELATED"/>
    <property type="match status" value="1"/>
</dbReference>